<keyword evidence="1" id="KW-0472">Membrane</keyword>
<dbReference type="EMBL" id="LXIE01000002">
    <property type="protein sequence ID" value="OAD92288.1"/>
    <property type="molecule type" value="Genomic_DNA"/>
</dbReference>
<feature type="transmembrane region" description="Helical" evidence="1">
    <location>
        <begin position="93"/>
        <end position="111"/>
    </location>
</feature>
<proteinExistence type="predicted"/>
<dbReference type="STRING" id="1385699.A7A78_08600"/>
<evidence type="ECO:0000256" key="1">
    <source>
        <dbReference type="SAM" id="Phobius"/>
    </source>
</evidence>
<sequence length="125" mass="14837">MNNTKIINFIKNSIAALSIIALYYIVNEYDDINDYYIQKKENYTDLKQLNAQILDIYKIDLKSNEQLVELKMKVDYDEHMINASEPNTQFSEYYLWILIGLCWLFILSRRLGNSKKPAKNKTEIE</sequence>
<dbReference type="Proteomes" id="UP000077552">
    <property type="component" value="Unassembled WGS sequence"/>
</dbReference>
<comment type="caution">
    <text evidence="2">The sequence shown here is derived from an EMBL/GenBank/DDBJ whole genome shotgun (WGS) entry which is preliminary data.</text>
</comment>
<reference evidence="2 3" key="1">
    <citation type="submission" date="2016-05" db="EMBL/GenBank/DDBJ databases">
        <title>Genome sequencing of Vitellibacter soesokkakensis RSSK-12.</title>
        <authorList>
            <person name="Thevarajoo S."/>
            <person name="Selvaratnam C."/>
            <person name="Goh K.M."/>
            <person name="Chan K.-G."/>
            <person name="Chong C.S."/>
        </authorList>
    </citation>
    <scope>NUCLEOTIDE SEQUENCE [LARGE SCALE GENOMIC DNA]</scope>
    <source>
        <strain evidence="2 3">RSSK-12</strain>
    </source>
</reference>
<feature type="transmembrane region" description="Helical" evidence="1">
    <location>
        <begin position="9"/>
        <end position="26"/>
    </location>
</feature>
<keyword evidence="1" id="KW-1133">Transmembrane helix</keyword>
<keyword evidence="3" id="KW-1185">Reference proteome</keyword>
<gene>
    <name evidence="2" type="ORF">A7A78_08600</name>
</gene>
<protein>
    <submittedName>
        <fullName evidence="2">Uncharacterized protein</fullName>
    </submittedName>
</protein>
<dbReference type="OrthoDB" id="9842052at2"/>
<accession>A0A1A9LG58</accession>
<dbReference type="AlphaFoldDB" id="A0A1A9LG58"/>
<evidence type="ECO:0000313" key="2">
    <source>
        <dbReference type="EMBL" id="OAD92288.1"/>
    </source>
</evidence>
<evidence type="ECO:0000313" key="3">
    <source>
        <dbReference type="Proteomes" id="UP000077552"/>
    </source>
</evidence>
<keyword evidence="1" id="KW-0812">Transmembrane</keyword>
<dbReference type="RefSeq" id="WP_068760943.1">
    <property type="nucleotide sequence ID" value="NZ_LXIE01000002.1"/>
</dbReference>
<organism evidence="2 3">
    <name type="scientific">Aequorivita soesokkakensis</name>
    <dbReference type="NCBI Taxonomy" id="1385699"/>
    <lineage>
        <taxon>Bacteria</taxon>
        <taxon>Pseudomonadati</taxon>
        <taxon>Bacteroidota</taxon>
        <taxon>Flavobacteriia</taxon>
        <taxon>Flavobacteriales</taxon>
        <taxon>Flavobacteriaceae</taxon>
        <taxon>Aequorivita</taxon>
    </lineage>
</organism>
<name>A0A1A9LG58_9FLAO</name>